<evidence type="ECO:0000256" key="1">
    <source>
        <dbReference type="SAM" id="MobiDB-lite"/>
    </source>
</evidence>
<keyword evidence="3" id="KW-1185">Reference proteome</keyword>
<name>A0A4Y2VIH1_ARAVE</name>
<feature type="compositionally biased region" description="Basic and acidic residues" evidence="1">
    <location>
        <begin position="12"/>
        <end position="21"/>
    </location>
</feature>
<evidence type="ECO:0000313" key="3">
    <source>
        <dbReference type="Proteomes" id="UP000499080"/>
    </source>
</evidence>
<accession>A0A4Y2VIH1</accession>
<dbReference type="EMBL" id="BGPR01047397">
    <property type="protein sequence ID" value="GBO24421.1"/>
    <property type="molecule type" value="Genomic_DNA"/>
</dbReference>
<evidence type="ECO:0000313" key="2">
    <source>
        <dbReference type="EMBL" id="GBO24421.1"/>
    </source>
</evidence>
<feature type="region of interest" description="Disordered" evidence="1">
    <location>
        <begin position="1"/>
        <end position="44"/>
    </location>
</feature>
<reference evidence="2 3" key="1">
    <citation type="journal article" date="2019" name="Sci. Rep.">
        <title>Orb-weaving spider Araneus ventricosus genome elucidates the spidroin gene catalogue.</title>
        <authorList>
            <person name="Kono N."/>
            <person name="Nakamura H."/>
            <person name="Ohtoshi R."/>
            <person name="Moran D.A.P."/>
            <person name="Shinohara A."/>
            <person name="Yoshida Y."/>
            <person name="Fujiwara M."/>
            <person name="Mori M."/>
            <person name="Tomita M."/>
            <person name="Arakawa K."/>
        </authorList>
    </citation>
    <scope>NUCLEOTIDE SEQUENCE [LARGE SCALE GENOMIC DNA]</scope>
</reference>
<gene>
    <name evidence="2" type="ORF">AVEN_29793_1</name>
</gene>
<organism evidence="2 3">
    <name type="scientific">Araneus ventricosus</name>
    <name type="common">Orbweaver spider</name>
    <name type="synonym">Epeira ventricosa</name>
    <dbReference type="NCBI Taxonomy" id="182803"/>
    <lineage>
        <taxon>Eukaryota</taxon>
        <taxon>Metazoa</taxon>
        <taxon>Ecdysozoa</taxon>
        <taxon>Arthropoda</taxon>
        <taxon>Chelicerata</taxon>
        <taxon>Arachnida</taxon>
        <taxon>Araneae</taxon>
        <taxon>Araneomorphae</taxon>
        <taxon>Entelegynae</taxon>
        <taxon>Araneoidea</taxon>
        <taxon>Araneidae</taxon>
        <taxon>Araneus</taxon>
    </lineage>
</organism>
<comment type="caution">
    <text evidence="2">The sequence shown here is derived from an EMBL/GenBank/DDBJ whole genome shotgun (WGS) entry which is preliminary data.</text>
</comment>
<dbReference type="Proteomes" id="UP000499080">
    <property type="component" value="Unassembled WGS sequence"/>
</dbReference>
<dbReference type="AlphaFoldDB" id="A0A4Y2VIH1"/>
<proteinExistence type="predicted"/>
<protein>
    <submittedName>
        <fullName evidence="2">Uncharacterized protein</fullName>
    </submittedName>
</protein>
<sequence>MMESWSVFNRLENAHEADRAPPHVPQPNRLNGHGTKGCHPGTEPRKTELQAQCLDNCTIGTHTRCKQKIVSSDNSKQSGVTLTVT</sequence>